<feature type="region of interest" description="Disordered" evidence="1">
    <location>
        <begin position="460"/>
        <end position="481"/>
    </location>
</feature>
<dbReference type="Pfam" id="PF16771">
    <property type="entry name" value="RTT107_BRCT_6"/>
    <property type="match status" value="1"/>
</dbReference>
<dbReference type="InterPro" id="IPR036420">
    <property type="entry name" value="BRCT_dom_sf"/>
</dbReference>
<feature type="compositionally biased region" description="Polar residues" evidence="1">
    <location>
        <begin position="460"/>
        <end position="478"/>
    </location>
</feature>
<evidence type="ECO:0000313" key="4">
    <source>
        <dbReference type="Proteomes" id="UP000509704"/>
    </source>
</evidence>
<dbReference type="RefSeq" id="XP_037144755.1">
    <property type="nucleotide sequence ID" value="XM_037288860.1"/>
</dbReference>
<dbReference type="GO" id="GO:0006302">
    <property type="term" value="P:double-strand break repair"/>
    <property type="evidence" value="ECO:0007669"/>
    <property type="project" value="TreeGrafter"/>
</dbReference>
<dbReference type="SMART" id="SM00292">
    <property type="entry name" value="BRCT"/>
    <property type="match status" value="4"/>
</dbReference>
<dbReference type="KEGG" id="zmk:HG535_0E01120"/>
<dbReference type="Pfam" id="PF16770">
    <property type="entry name" value="RTT107_BRCT_5"/>
    <property type="match status" value="1"/>
</dbReference>
<feature type="domain" description="BRCT" evidence="2">
    <location>
        <begin position="3"/>
        <end position="119"/>
    </location>
</feature>
<dbReference type="SUPFAM" id="SSF52113">
    <property type="entry name" value="BRCT domain"/>
    <property type="match status" value="3"/>
</dbReference>
<proteinExistence type="predicted"/>
<feature type="compositionally biased region" description="Basic and acidic residues" evidence="1">
    <location>
        <begin position="727"/>
        <end position="736"/>
    </location>
</feature>
<accession>A0A7H9B2Z3</accession>
<dbReference type="PROSITE" id="PS50172">
    <property type="entry name" value="BRCT"/>
    <property type="match status" value="3"/>
</dbReference>
<dbReference type="Gene3D" id="3.40.50.10190">
    <property type="entry name" value="BRCT domain"/>
    <property type="match status" value="4"/>
</dbReference>
<dbReference type="Pfam" id="PF12738">
    <property type="entry name" value="PTCB-BRCT"/>
    <property type="match status" value="1"/>
</dbReference>
<dbReference type="InterPro" id="IPR053036">
    <property type="entry name" value="CellCycle_DNARepair_Reg"/>
</dbReference>
<feature type="region of interest" description="Disordered" evidence="1">
    <location>
        <begin position="673"/>
        <end position="692"/>
    </location>
</feature>
<sequence>MVNSSELFKGLNFLIVASDLNQTTRALELKGLLEEHSCNSCKIHELSTKNELIKEQDTKQWFIETYGSTDAVHFTICEETNFPFYQIVAFDLLIPVVTSEWVNMCIATRKHVRTAPFSPDRRHIFKNFQIYVSKEAFTRPEQLFYTDMIQALGGTCVDVLSSRTTHLVTTNAQDNGIKVIVSFNKSCLIKFVLPTWIAQSFKLLQVVPVDDHQILPTDHKERTQEKMKELWDLIADNAFQRGSNIFKNQNFILGMDLFFNKELHAYLIEFLKANGGAIIRHLDESDIEGRGADIYIGSTNQSKEYEVAARQPMHLGNTIWLFYVWSTDSFVEPSCKLIFAPLKKKLFEHSQLILTYSNYFGLQRTYIQRLTDILGGYSTPELSRKNTHLITQFASGKKFETVRKWGNKCIVTNHLWLEYCYKNWQKLDPKDTIFQEFPTSNGLWNGPGQLSDAVLSNSSFTKGDRSNSLNNVGISESSTDSRSEIVKDLTTDIEINELFSKETDVTYLKEGIQREGLSLESNFKYSNINAPFHKDPALDTISGAQISADQQSHDDVLVLETNIEQKRATPPNLGPGRVSERSVSTSEVVEVEIEIDDHGKHVEENRGVYKSTEGNMSPEKGEAVNRKSWSEIKSPNGFPLVACQNTLIQDTSKEHGGSSFENNAEPEEVRASINTSDISQNQDTSLGRGSSIDYGKEILSKCDVTMEPRSSSPALTSSGGSRRAAKAKAEQRLHDDIESLNDFQRNSKRKKTGDLLPNEITALEKHKKLELQAEELIEKLLFAGETERNTTADHSTEAYINHKKPFYHINAISTGSQRCLSELDSLVLRRLGIQIFDEIAPSNLKKLNAIIAPKKMRTAKFLLSLSFHPLKYAVRPEFLEDILKTIHKGKTKTEIVLPDAASYKIFDFEESNILKKTTLSTKVFERANLFKINLINDIPGGVDVISSILKAHGINEIRTIASTQMNRLIEVSFLKNDIEGTSKKKKHGQIVPDYVFIVTKSAQVKQFKKVFRAAGKITLVVEWNWCVSSIFNLEVDYRDHQHVVYQTGL</sequence>
<dbReference type="Proteomes" id="UP000509704">
    <property type="component" value="Chromosome 5"/>
</dbReference>
<feature type="domain" description="BRCT" evidence="2">
    <location>
        <begin position="342"/>
        <end position="434"/>
    </location>
</feature>
<dbReference type="EMBL" id="CP058608">
    <property type="protein sequence ID" value="QLG73028.1"/>
    <property type="molecule type" value="Genomic_DNA"/>
</dbReference>
<feature type="compositionally biased region" description="Polar residues" evidence="1">
    <location>
        <begin position="673"/>
        <end position="688"/>
    </location>
</feature>
<feature type="region of interest" description="Disordered" evidence="1">
    <location>
        <begin position="703"/>
        <end position="736"/>
    </location>
</feature>
<dbReference type="InterPro" id="IPR031906">
    <property type="entry name" value="RTT107_BRCT_6"/>
</dbReference>
<feature type="domain" description="BRCT" evidence="2">
    <location>
        <begin position="120"/>
        <end position="214"/>
    </location>
</feature>
<reference evidence="3 4" key="1">
    <citation type="submission" date="2020-07" db="EMBL/GenBank/DDBJ databases">
        <title>The yeast mating-type switching endonuclease HO is a domesticated member of an unorthodox homing genetic element family.</title>
        <authorList>
            <person name="Coughlan A.Y."/>
            <person name="Lombardi L."/>
            <person name="Braun-Galleani S."/>
            <person name="Martos A.R."/>
            <person name="Galeote V."/>
            <person name="Bigey F."/>
            <person name="Dequin S."/>
            <person name="Byrne K.P."/>
            <person name="Wolfe K.H."/>
        </authorList>
    </citation>
    <scope>NUCLEOTIDE SEQUENCE [LARGE SCALE GENOMIC DNA]</scope>
    <source>
        <strain evidence="3 4">NRRL Y-6702</strain>
    </source>
</reference>
<dbReference type="GeneID" id="59236770"/>
<feature type="compositionally biased region" description="Low complexity" evidence="1">
    <location>
        <begin position="708"/>
        <end position="722"/>
    </location>
</feature>
<evidence type="ECO:0000259" key="2">
    <source>
        <dbReference type="PROSITE" id="PS50172"/>
    </source>
</evidence>
<dbReference type="PANTHER" id="PTHR47667">
    <property type="entry name" value="REGULATOR OF TY1 TRANSPOSITION PROTEIN 107"/>
    <property type="match status" value="1"/>
</dbReference>
<dbReference type="GO" id="GO:0005634">
    <property type="term" value="C:nucleus"/>
    <property type="evidence" value="ECO:0007669"/>
    <property type="project" value="TreeGrafter"/>
</dbReference>
<protein>
    <recommendedName>
        <fullName evidence="2">BRCT domain-containing protein</fullName>
    </recommendedName>
</protein>
<gene>
    <name evidence="3" type="ORF">HG535_0E01120</name>
</gene>
<dbReference type="OrthoDB" id="342264at2759"/>
<organism evidence="3 4">
    <name type="scientific">Zygotorulaspora mrakii</name>
    <name type="common">Zygosaccharomyces mrakii</name>
    <dbReference type="NCBI Taxonomy" id="42260"/>
    <lineage>
        <taxon>Eukaryota</taxon>
        <taxon>Fungi</taxon>
        <taxon>Dikarya</taxon>
        <taxon>Ascomycota</taxon>
        <taxon>Saccharomycotina</taxon>
        <taxon>Saccharomycetes</taxon>
        <taxon>Saccharomycetales</taxon>
        <taxon>Saccharomycetaceae</taxon>
        <taxon>Zygotorulaspora</taxon>
    </lineage>
</organism>
<dbReference type="GO" id="GO:1990683">
    <property type="term" value="P:DNA double-strand break attachment to nuclear envelope"/>
    <property type="evidence" value="ECO:0007669"/>
    <property type="project" value="TreeGrafter"/>
</dbReference>
<evidence type="ECO:0000256" key="1">
    <source>
        <dbReference type="SAM" id="MobiDB-lite"/>
    </source>
</evidence>
<dbReference type="InterPro" id="IPR001357">
    <property type="entry name" value="BRCT_dom"/>
</dbReference>
<dbReference type="PANTHER" id="PTHR47667:SF1">
    <property type="entry name" value="REGULATOR OF TY1 TRANSPOSITION PROTEIN 107"/>
    <property type="match status" value="1"/>
</dbReference>
<dbReference type="GO" id="GO:0035361">
    <property type="term" value="C:Cul8-RING ubiquitin ligase complex"/>
    <property type="evidence" value="ECO:0007669"/>
    <property type="project" value="TreeGrafter"/>
</dbReference>
<dbReference type="AlphaFoldDB" id="A0A7H9B2Z3"/>
<name>A0A7H9B2Z3_ZYGMR</name>
<evidence type="ECO:0000313" key="3">
    <source>
        <dbReference type="EMBL" id="QLG73028.1"/>
    </source>
</evidence>
<keyword evidence="4" id="KW-1185">Reference proteome</keyword>
<dbReference type="Pfam" id="PF00533">
    <property type="entry name" value="BRCT"/>
    <property type="match status" value="1"/>
</dbReference>